<feature type="transmembrane region" description="Helical" evidence="11">
    <location>
        <begin position="246"/>
        <end position="266"/>
    </location>
</feature>
<keyword evidence="9" id="KW-0325">Glycoprotein</keyword>
<keyword evidence="3" id="KW-1003">Cell membrane</keyword>
<dbReference type="Pfam" id="PF00001">
    <property type="entry name" value="7tm_1"/>
    <property type="match status" value="1"/>
</dbReference>
<feature type="transmembrane region" description="Helical" evidence="11">
    <location>
        <begin position="273"/>
        <end position="296"/>
    </location>
</feature>
<dbReference type="PROSITE" id="PS50262">
    <property type="entry name" value="G_PROTEIN_RECEP_F1_2"/>
    <property type="match status" value="1"/>
</dbReference>
<protein>
    <submittedName>
        <fullName evidence="13">Rhodopsin, GQ-coupled</fullName>
    </submittedName>
</protein>
<accession>A0A8J4YI55</accession>
<dbReference type="PRINTS" id="PR00237">
    <property type="entry name" value="GPCRRHODOPSN"/>
</dbReference>
<comment type="subcellular location">
    <subcellularLocation>
        <location evidence="1">Cell membrane</location>
        <topology evidence="1">Multi-pass membrane protein</topology>
    </subcellularLocation>
</comment>
<evidence type="ECO:0000256" key="6">
    <source>
        <dbReference type="ARBA" id="ARBA00023040"/>
    </source>
</evidence>
<feature type="transmembrane region" description="Helical" evidence="11">
    <location>
        <begin position="358"/>
        <end position="380"/>
    </location>
</feature>
<dbReference type="AlphaFoldDB" id="A0A8J4YI55"/>
<keyword evidence="4 11" id="KW-0812">Transmembrane</keyword>
<dbReference type="PANTHER" id="PTHR24246:SF27">
    <property type="entry name" value="ADENOSINE RECEPTOR, ISOFORM A"/>
    <property type="match status" value="1"/>
</dbReference>
<evidence type="ECO:0000256" key="11">
    <source>
        <dbReference type="SAM" id="Phobius"/>
    </source>
</evidence>
<keyword evidence="10" id="KW-0807">Transducer</keyword>
<organism evidence="13 14">
    <name type="scientific">Chionoecetes opilio</name>
    <name type="common">Atlantic snow crab</name>
    <name type="synonym">Cancer opilio</name>
    <dbReference type="NCBI Taxonomy" id="41210"/>
    <lineage>
        <taxon>Eukaryota</taxon>
        <taxon>Metazoa</taxon>
        <taxon>Ecdysozoa</taxon>
        <taxon>Arthropoda</taxon>
        <taxon>Crustacea</taxon>
        <taxon>Multicrustacea</taxon>
        <taxon>Malacostraca</taxon>
        <taxon>Eumalacostraca</taxon>
        <taxon>Eucarida</taxon>
        <taxon>Decapoda</taxon>
        <taxon>Pleocyemata</taxon>
        <taxon>Brachyura</taxon>
        <taxon>Eubrachyura</taxon>
        <taxon>Majoidea</taxon>
        <taxon>Majidae</taxon>
        <taxon>Chionoecetes</taxon>
    </lineage>
</organism>
<comment type="similarity">
    <text evidence="2">Belongs to the G-protein coupled receptor 1 family.</text>
</comment>
<evidence type="ECO:0000313" key="13">
    <source>
        <dbReference type="EMBL" id="KAG0723489.1"/>
    </source>
</evidence>
<evidence type="ECO:0000256" key="9">
    <source>
        <dbReference type="ARBA" id="ARBA00023180"/>
    </source>
</evidence>
<dbReference type="SUPFAM" id="SSF81321">
    <property type="entry name" value="Family A G protein-coupled receptor-like"/>
    <property type="match status" value="1"/>
</dbReference>
<sequence>MAGNETYSAELLGVTAAGAFLISIVGTAGNLLAVVALLQNTKLRQNPSTAFMVNLPACLLPVCALGMPLFGLGCLQRQLYGRILIPEKVILAFFSLGFTLSQVHIHTICALAFNRLVAVMWPLKYKQLMQPRKVRVYLGLLWLYSMLLWLPIAFGVLGKVVDQSDCGASLGNTKITDLVFADDAVIFAESLEVLVMALEALHEEANPLGPEVNWLKTKVQAFGGLEYEEEELMAAMNESQGKVLKGIHVLFTYMLPILFTATCYIAMYLKVKIYFVLLLMSHTLLAESMTFIWWLFLQVRYSKSRQARNRRQGEDDAVVQWEDHVTKTILVIFVFMVLCCVPHLVMHIRHLYKRHTAAWLLLHLVFWLQYCIDPLVYVTISSQYRAACAETVGRLMQCLGLSRISHLCLSTPSSITAQYV</sequence>
<dbReference type="Proteomes" id="UP000770661">
    <property type="component" value="Unassembled WGS sequence"/>
</dbReference>
<dbReference type="PANTHER" id="PTHR24246">
    <property type="entry name" value="OLFACTORY RECEPTOR AND ADENOSINE RECEPTOR"/>
    <property type="match status" value="1"/>
</dbReference>
<keyword evidence="7 11" id="KW-0472">Membrane</keyword>
<feature type="transmembrane region" description="Helical" evidence="11">
    <location>
        <begin position="50"/>
        <end position="70"/>
    </location>
</feature>
<keyword evidence="6" id="KW-0297">G-protein coupled receptor</keyword>
<feature type="transmembrane region" description="Helical" evidence="11">
    <location>
        <begin position="90"/>
        <end position="113"/>
    </location>
</feature>
<evidence type="ECO:0000256" key="4">
    <source>
        <dbReference type="ARBA" id="ARBA00022692"/>
    </source>
</evidence>
<evidence type="ECO:0000256" key="5">
    <source>
        <dbReference type="ARBA" id="ARBA00022989"/>
    </source>
</evidence>
<evidence type="ECO:0000256" key="3">
    <source>
        <dbReference type="ARBA" id="ARBA00022475"/>
    </source>
</evidence>
<evidence type="ECO:0000259" key="12">
    <source>
        <dbReference type="PROSITE" id="PS50262"/>
    </source>
</evidence>
<proteinExistence type="inferred from homology"/>
<feature type="transmembrane region" description="Helical" evidence="11">
    <location>
        <begin position="12"/>
        <end position="38"/>
    </location>
</feature>
<evidence type="ECO:0000256" key="8">
    <source>
        <dbReference type="ARBA" id="ARBA00023170"/>
    </source>
</evidence>
<comment type="caution">
    <text evidence="13">The sequence shown here is derived from an EMBL/GenBank/DDBJ whole genome shotgun (WGS) entry which is preliminary data.</text>
</comment>
<feature type="domain" description="G-protein coupled receptors family 1 profile" evidence="12">
    <location>
        <begin position="29"/>
        <end position="377"/>
    </location>
</feature>
<dbReference type="InterPro" id="IPR017452">
    <property type="entry name" value="GPCR_Rhodpsn_7TM"/>
</dbReference>
<dbReference type="CDD" id="cd00637">
    <property type="entry name" value="7tm_classA_rhodopsin-like"/>
    <property type="match status" value="1"/>
</dbReference>
<keyword evidence="8" id="KW-0675">Receptor</keyword>
<dbReference type="GO" id="GO:0004930">
    <property type="term" value="F:G protein-coupled receptor activity"/>
    <property type="evidence" value="ECO:0007669"/>
    <property type="project" value="UniProtKB-KW"/>
</dbReference>
<dbReference type="EMBL" id="JACEEZ010008198">
    <property type="protein sequence ID" value="KAG0723489.1"/>
    <property type="molecule type" value="Genomic_DNA"/>
</dbReference>
<evidence type="ECO:0000256" key="2">
    <source>
        <dbReference type="ARBA" id="ARBA00010663"/>
    </source>
</evidence>
<feature type="transmembrane region" description="Helical" evidence="11">
    <location>
        <begin position="134"/>
        <end position="154"/>
    </location>
</feature>
<dbReference type="OrthoDB" id="6361638at2759"/>
<gene>
    <name evidence="13" type="primary">SCOP1</name>
    <name evidence="13" type="ORF">GWK47_042646</name>
</gene>
<evidence type="ECO:0000256" key="7">
    <source>
        <dbReference type="ARBA" id="ARBA00023136"/>
    </source>
</evidence>
<evidence type="ECO:0000256" key="10">
    <source>
        <dbReference type="ARBA" id="ARBA00023224"/>
    </source>
</evidence>
<dbReference type="GO" id="GO:0005886">
    <property type="term" value="C:plasma membrane"/>
    <property type="evidence" value="ECO:0007669"/>
    <property type="project" value="UniProtKB-SubCell"/>
</dbReference>
<feature type="transmembrane region" description="Helical" evidence="11">
    <location>
        <begin position="328"/>
        <end position="346"/>
    </location>
</feature>
<keyword evidence="14" id="KW-1185">Reference proteome</keyword>
<dbReference type="Gene3D" id="1.20.1070.10">
    <property type="entry name" value="Rhodopsin 7-helix transmembrane proteins"/>
    <property type="match status" value="1"/>
</dbReference>
<evidence type="ECO:0000313" key="14">
    <source>
        <dbReference type="Proteomes" id="UP000770661"/>
    </source>
</evidence>
<reference evidence="13" key="1">
    <citation type="submission" date="2020-07" db="EMBL/GenBank/DDBJ databases">
        <title>The High-quality genome of the commercially important snow crab, Chionoecetes opilio.</title>
        <authorList>
            <person name="Jeong J.-H."/>
            <person name="Ryu S."/>
        </authorList>
    </citation>
    <scope>NUCLEOTIDE SEQUENCE</scope>
    <source>
        <strain evidence="13">MADBK_172401_WGS</strain>
        <tissue evidence="13">Digestive gland</tissue>
    </source>
</reference>
<evidence type="ECO:0000256" key="1">
    <source>
        <dbReference type="ARBA" id="ARBA00004651"/>
    </source>
</evidence>
<dbReference type="InterPro" id="IPR000276">
    <property type="entry name" value="GPCR_Rhodpsn"/>
</dbReference>
<keyword evidence="5 11" id="KW-1133">Transmembrane helix</keyword>
<name>A0A8J4YI55_CHIOP</name>